<dbReference type="PANTHER" id="PTHR11601:SF50">
    <property type="entry name" value="CYSTEINE DESULFURASE ISCS 2-RELATED"/>
    <property type="match status" value="1"/>
</dbReference>
<dbReference type="EMBL" id="MPTD01000010">
    <property type="protein sequence ID" value="OMD50529.1"/>
    <property type="molecule type" value="Genomic_DNA"/>
</dbReference>
<name>A0A1R0ZGV4_9BACL</name>
<keyword evidence="2" id="KW-0663">Pyridoxal phosphate</keyword>
<keyword evidence="6" id="KW-1185">Reference proteome</keyword>
<dbReference type="EMBL" id="MPTW01000006">
    <property type="protein sequence ID" value="OME69937.1"/>
    <property type="molecule type" value="Genomic_DNA"/>
</dbReference>
<dbReference type="InterPro" id="IPR015424">
    <property type="entry name" value="PyrdxlP-dep_Trfase"/>
</dbReference>
<dbReference type="PIRSF" id="PIRSF005572">
    <property type="entry name" value="NifS"/>
    <property type="match status" value="1"/>
</dbReference>
<dbReference type="Proteomes" id="UP000187425">
    <property type="component" value="Unassembled WGS sequence"/>
</dbReference>
<accession>A0A1R0ZGV4</accession>
<evidence type="ECO:0000313" key="6">
    <source>
        <dbReference type="Proteomes" id="UP000187313"/>
    </source>
</evidence>
<evidence type="ECO:0000259" key="3">
    <source>
        <dbReference type="Pfam" id="PF00266"/>
    </source>
</evidence>
<feature type="domain" description="Aminotransferase class V" evidence="3">
    <location>
        <begin position="3"/>
        <end position="364"/>
    </location>
</feature>
<sequence length="383" mass="41941">MLYWDYAAATPPYEDVVKTMEQIMKLHYANPSSLHRAGSEAAKLIRRSREVCAAALSVQPKEILFTSGATESNNLAIKGAALQYQSRGRHLITTEIEHPSVYESCLQLQQNGWEITFVAPDSTGMIDPERVAAAVRRDTVLVSVMHVNNEIGTIQPLMEIGRLIKSVNPRTLFHVDGVQGYGKLAVDLKGWKADLYSLSPHKIRGPRGAGLLYIKEGIQLFPLLSGGSHEEGLRAGTENVPAIVASSKAVRMGVEQRETFYARLLPLRDRLLRFLHSVPEFVINSREDGAPHIVHFSYPGMKGEVFARKLEELGMAVSTRSACSSRLAEPSRVLLSMGKDVSVASGGIRISFGDSHTEEDVAALEKALITAVRALKIAEGGMK</sequence>
<evidence type="ECO:0000313" key="5">
    <source>
        <dbReference type="EMBL" id="OME69937.1"/>
    </source>
</evidence>
<proteinExistence type="predicted"/>
<dbReference type="Gene3D" id="3.40.640.10">
    <property type="entry name" value="Type I PLP-dependent aspartate aminotransferase-like (Major domain)"/>
    <property type="match status" value="1"/>
</dbReference>
<dbReference type="Proteomes" id="UP000187313">
    <property type="component" value="Unassembled WGS sequence"/>
</dbReference>
<dbReference type="InterPro" id="IPR000192">
    <property type="entry name" value="Aminotrans_V_dom"/>
</dbReference>
<dbReference type="AlphaFoldDB" id="A0A1R0ZGV4"/>
<dbReference type="InterPro" id="IPR015422">
    <property type="entry name" value="PyrdxlP-dep_Trfase_small"/>
</dbReference>
<comment type="caution">
    <text evidence="5">The sequence shown here is derived from an EMBL/GenBank/DDBJ whole genome shotgun (WGS) entry which is preliminary data.</text>
</comment>
<evidence type="ECO:0000313" key="7">
    <source>
        <dbReference type="Proteomes" id="UP000187425"/>
    </source>
</evidence>
<evidence type="ECO:0000256" key="2">
    <source>
        <dbReference type="ARBA" id="ARBA00022898"/>
    </source>
</evidence>
<dbReference type="SUPFAM" id="SSF53383">
    <property type="entry name" value="PLP-dependent transferases"/>
    <property type="match status" value="1"/>
</dbReference>
<dbReference type="GO" id="GO:0003824">
    <property type="term" value="F:catalytic activity"/>
    <property type="evidence" value="ECO:0007669"/>
    <property type="project" value="UniProtKB-ARBA"/>
</dbReference>
<dbReference type="InterPro" id="IPR016454">
    <property type="entry name" value="Cysteine_dSase"/>
</dbReference>
<dbReference type="RefSeq" id="WP_076284775.1">
    <property type="nucleotide sequence ID" value="NZ_MPTD01000010.1"/>
</dbReference>
<protein>
    <submittedName>
        <fullName evidence="5">Cysteine desulfurase NifS</fullName>
    </submittedName>
</protein>
<reference evidence="5 7" key="1">
    <citation type="submission" date="2016-11" db="EMBL/GenBank/DDBJ databases">
        <title>Paenibacillus species isolates.</title>
        <authorList>
            <person name="Beno S.M."/>
        </authorList>
    </citation>
    <scope>NUCLEOTIDE SEQUENCE [LARGE SCALE GENOMIC DNA]</scope>
    <source>
        <strain evidence="5 7">FSL H7-0443</strain>
        <strain evidence="4 6">FSL R5-0923</strain>
    </source>
</reference>
<evidence type="ECO:0000256" key="1">
    <source>
        <dbReference type="ARBA" id="ARBA00001933"/>
    </source>
</evidence>
<comment type="cofactor">
    <cofactor evidence="1">
        <name>pyridoxal 5'-phosphate</name>
        <dbReference type="ChEBI" id="CHEBI:597326"/>
    </cofactor>
</comment>
<dbReference type="Gene3D" id="3.90.1150.10">
    <property type="entry name" value="Aspartate Aminotransferase, domain 1"/>
    <property type="match status" value="1"/>
</dbReference>
<organism evidence="5 7">
    <name type="scientific">Paenibacillus odorifer</name>
    <dbReference type="NCBI Taxonomy" id="189426"/>
    <lineage>
        <taxon>Bacteria</taxon>
        <taxon>Bacillati</taxon>
        <taxon>Bacillota</taxon>
        <taxon>Bacilli</taxon>
        <taxon>Bacillales</taxon>
        <taxon>Paenibacillaceae</taxon>
        <taxon>Paenibacillus</taxon>
    </lineage>
</organism>
<gene>
    <name evidence="4" type="ORF">BSK51_16320</name>
    <name evidence="5" type="ORF">BSK65_13555</name>
</gene>
<dbReference type="OrthoDB" id="9808002at2"/>
<dbReference type="PANTHER" id="PTHR11601">
    <property type="entry name" value="CYSTEINE DESULFURYLASE FAMILY MEMBER"/>
    <property type="match status" value="1"/>
</dbReference>
<evidence type="ECO:0000313" key="4">
    <source>
        <dbReference type="EMBL" id="OMD50529.1"/>
    </source>
</evidence>
<dbReference type="Pfam" id="PF00266">
    <property type="entry name" value="Aminotran_5"/>
    <property type="match status" value="1"/>
</dbReference>
<dbReference type="InterPro" id="IPR015421">
    <property type="entry name" value="PyrdxlP-dep_Trfase_major"/>
</dbReference>